<evidence type="ECO:0000256" key="1">
    <source>
        <dbReference type="SAM" id="MobiDB-lite"/>
    </source>
</evidence>
<name>A0AAD7AGV2_9AGAR</name>
<comment type="caution">
    <text evidence="3">The sequence shown here is derived from an EMBL/GenBank/DDBJ whole genome shotgun (WGS) entry which is preliminary data.</text>
</comment>
<reference evidence="3" key="1">
    <citation type="submission" date="2023-03" db="EMBL/GenBank/DDBJ databases">
        <title>Massive genome expansion in bonnet fungi (Mycena s.s.) driven by repeated elements and novel gene families across ecological guilds.</title>
        <authorList>
            <consortium name="Lawrence Berkeley National Laboratory"/>
            <person name="Harder C.B."/>
            <person name="Miyauchi S."/>
            <person name="Viragh M."/>
            <person name="Kuo A."/>
            <person name="Thoen E."/>
            <person name="Andreopoulos B."/>
            <person name="Lu D."/>
            <person name="Skrede I."/>
            <person name="Drula E."/>
            <person name="Henrissat B."/>
            <person name="Morin E."/>
            <person name="Kohler A."/>
            <person name="Barry K."/>
            <person name="LaButti K."/>
            <person name="Morin E."/>
            <person name="Salamov A."/>
            <person name="Lipzen A."/>
            <person name="Mereny Z."/>
            <person name="Hegedus B."/>
            <person name="Baldrian P."/>
            <person name="Stursova M."/>
            <person name="Weitz H."/>
            <person name="Taylor A."/>
            <person name="Grigoriev I.V."/>
            <person name="Nagy L.G."/>
            <person name="Martin F."/>
            <person name="Kauserud H."/>
        </authorList>
    </citation>
    <scope>NUCLEOTIDE SEQUENCE</scope>
    <source>
        <strain evidence="3">CBHHK002</strain>
    </source>
</reference>
<dbReference type="EMBL" id="JARIHO010000007">
    <property type="protein sequence ID" value="KAJ7358312.1"/>
    <property type="molecule type" value="Genomic_DNA"/>
</dbReference>
<dbReference type="PROSITE" id="PS51257">
    <property type="entry name" value="PROKAR_LIPOPROTEIN"/>
    <property type="match status" value="1"/>
</dbReference>
<protein>
    <submittedName>
        <fullName evidence="3">Uncharacterized protein</fullName>
    </submittedName>
</protein>
<dbReference type="Proteomes" id="UP001218218">
    <property type="component" value="Unassembled WGS sequence"/>
</dbReference>
<keyword evidence="4" id="KW-1185">Reference proteome</keyword>
<dbReference type="AlphaFoldDB" id="A0AAD7AGV2"/>
<feature type="signal peptide" evidence="2">
    <location>
        <begin position="1"/>
        <end position="20"/>
    </location>
</feature>
<sequence>MRFFPSIALLIVSAAGFTSAQSCDSNKGTCKYTTDCHAPAYYHVAGWMDSPSSTGRRCWTPPPYTPEDNALSAAIPVASAPTAAATAAAATLPFCIPTNSNFIGAVPVTRAREYARNVPFAVAFPEICRIMGLASSRACLGYKWDNEKANKPIHQLLNAGDWSHCLDSGIGMQSRARTRTVICTIKNLNLPEETAPAMALATSASTTAGGKKRKFSGNSPDDKKTSDFAQEYCQLKKKLECAMHKGQLCFVSNVDGHHKEVDREHASLWAKEITMGHASFTKPPENIMFQDYFLPAPKRARNTRDTQANSLTNLCIPTIHVTVNTGSSSHLSPSPPRPLRRSPLSTITAATANTNNADIPSSLYHAQPDTDIYASSSSNDIRYPMVIEVLQMIDNSGLFADSGEIDFPVVVFADDLTRSQITHVDHVPILDTSYYVEVINMPAALAELFVEELITAMGRAQKGKGRM</sequence>
<feature type="region of interest" description="Disordered" evidence="1">
    <location>
        <begin position="204"/>
        <end position="224"/>
    </location>
</feature>
<accession>A0AAD7AGV2</accession>
<evidence type="ECO:0000313" key="3">
    <source>
        <dbReference type="EMBL" id="KAJ7358312.1"/>
    </source>
</evidence>
<evidence type="ECO:0000256" key="2">
    <source>
        <dbReference type="SAM" id="SignalP"/>
    </source>
</evidence>
<keyword evidence="2" id="KW-0732">Signal</keyword>
<proteinExistence type="predicted"/>
<gene>
    <name evidence="3" type="ORF">DFH08DRAFT_1075453</name>
</gene>
<feature type="chain" id="PRO_5042233704" evidence="2">
    <location>
        <begin position="21"/>
        <end position="467"/>
    </location>
</feature>
<organism evidence="3 4">
    <name type="scientific">Mycena albidolilacea</name>
    <dbReference type="NCBI Taxonomy" id="1033008"/>
    <lineage>
        <taxon>Eukaryota</taxon>
        <taxon>Fungi</taxon>
        <taxon>Dikarya</taxon>
        <taxon>Basidiomycota</taxon>
        <taxon>Agaricomycotina</taxon>
        <taxon>Agaricomycetes</taxon>
        <taxon>Agaricomycetidae</taxon>
        <taxon>Agaricales</taxon>
        <taxon>Marasmiineae</taxon>
        <taxon>Mycenaceae</taxon>
        <taxon>Mycena</taxon>
    </lineage>
</organism>
<evidence type="ECO:0000313" key="4">
    <source>
        <dbReference type="Proteomes" id="UP001218218"/>
    </source>
</evidence>